<evidence type="ECO:0000313" key="3">
    <source>
        <dbReference type="Proteomes" id="UP000054683"/>
    </source>
</evidence>
<organism evidence="2 3">
    <name type="scientific">Caballeronia udeis</name>
    <dbReference type="NCBI Taxonomy" id="1232866"/>
    <lineage>
        <taxon>Bacteria</taxon>
        <taxon>Pseudomonadati</taxon>
        <taxon>Pseudomonadota</taxon>
        <taxon>Betaproteobacteria</taxon>
        <taxon>Burkholderiales</taxon>
        <taxon>Burkholderiaceae</taxon>
        <taxon>Caballeronia</taxon>
    </lineage>
</organism>
<sequence>METQAFKDYTTIQVDVADGVATVTLNRPDKLNCFNRAMVTEFRDLWRVVRTDPKVRVVVLRAAPGRAFCSGVDVREGWRAPEEDIAPFDQDDPGEWLGPKSNKVWKPLIVAVHGIAAGGAFYWLNEADIVICSDDATFFDPHLKFGKISAVEPIGAMGRISYQEIMRMVLLADSERIGASTALRISLVTEVTTSDQLWARARELAVMIAQRHPVAVQGSVRALWEAQSLPRAQAVSNALKYIQIGKPIATDLQPASTKSGHWTLR</sequence>
<protein>
    <submittedName>
        <fullName evidence="2">Short chain enoyl-CoA hydratase</fullName>
    </submittedName>
</protein>
<comment type="similarity">
    <text evidence="1">Belongs to the enoyl-CoA hydratase/isomerase family.</text>
</comment>
<dbReference type="CDD" id="cd06558">
    <property type="entry name" value="crotonase-like"/>
    <property type="match status" value="1"/>
</dbReference>
<dbReference type="PANTHER" id="PTHR42964">
    <property type="entry name" value="ENOYL-COA HYDRATASE"/>
    <property type="match status" value="1"/>
</dbReference>
<dbReference type="AlphaFoldDB" id="A0A158GQW7"/>
<dbReference type="InterPro" id="IPR001753">
    <property type="entry name" value="Enoyl-CoA_hydra/iso"/>
</dbReference>
<reference evidence="2 3" key="1">
    <citation type="submission" date="2016-01" db="EMBL/GenBank/DDBJ databases">
        <authorList>
            <person name="Oliw E.H."/>
        </authorList>
    </citation>
    <scope>NUCLEOTIDE SEQUENCE [LARGE SCALE GENOMIC DNA]</scope>
    <source>
        <strain evidence="2">LMG 27134</strain>
    </source>
</reference>
<name>A0A158GQW7_9BURK</name>
<evidence type="ECO:0000256" key="1">
    <source>
        <dbReference type="ARBA" id="ARBA00005254"/>
    </source>
</evidence>
<dbReference type="InterPro" id="IPR051683">
    <property type="entry name" value="Enoyl-CoA_Hydratase/Isomerase"/>
</dbReference>
<dbReference type="Gene3D" id="3.90.226.10">
    <property type="entry name" value="2-enoyl-CoA Hydratase, Chain A, domain 1"/>
    <property type="match status" value="1"/>
</dbReference>
<accession>A0A158GQW7</accession>
<dbReference type="SUPFAM" id="SSF52096">
    <property type="entry name" value="ClpP/crotonase"/>
    <property type="match status" value="1"/>
</dbReference>
<dbReference type="PANTHER" id="PTHR42964:SF1">
    <property type="entry name" value="POLYKETIDE BIOSYNTHESIS ENOYL-COA HYDRATASE PKSH-RELATED"/>
    <property type="match status" value="1"/>
</dbReference>
<dbReference type="RefSeq" id="WP_062086114.1">
    <property type="nucleotide sequence ID" value="NZ_FCOK02000018.1"/>
</dbReference>
<dbReference type="Proteomes" id="UP000054683">
    <property type="component" value="Unassembled WGS sequence"/>
</dbReference>
<dbReference type="OrthoDB" id="4608673at2"/>
<dbReference type="GO" id="GO:0003824">
    <property type="term" value="F:catalytic activity"/>
    <property type="evidence" value="ECO:0007669"/>
    <property type="project" value="UniProtKB-ARBA"/>
</dbReference>
<dbReference type="InterPro" id="IPR029045">
    <property type="entry name" value="ClpP/crotonase-like_dom_sf"/>
</dbReference>
<evidence type="ECO:0000313" key="2">
    <source>
        <dbReference type="EMBL" id="SAL34544.1"/>
    </source>
</evidence>
<gene>
    <name evidence="2" type="ORF">AWB69_03172</name>
</gene>
<proteinExistence type="inferred from homology"/>
<dbReference type="Pfam" id="PF00378">
    <property type="entry name" value="ECH_1"/>
    <property type="match status" value="1"/>
</dbReference>
<dbReference type="EMBL" id="FCOK02000018">
    <property type="protein sequence ID" value="SAL34544.1"/>
    <property type="molecule type" value="Genomic_DNA"/>
</dbReference>